<accession>A0A1G5CVQ4</accession>
<dbReference type="CDD" id="cd04301">
    <property type="entry name" value="NAT_SF"/>
    <property type="match status" value="2"/>
</dbReference>
<dbReference type="PANTHER" id="PTHR43877:SF2">
    <property type="entry name" value="AMINOALKYLPHOSPHONATE N-ACETYLTRANSFERASE-RELATED"/>
    <property type="match status" value="1"/>
</dbReference>
<gene>
    <name evidence="4" type="ORF">SAMN02982997_00758</name>
</gene>
<feature type="domain" description="N-acetyltransferase" evidence="3">
    <location>
        <begin position="155"/>
        <end position="298"/>
    </location>
</feature>
<proteinExistence type="predicted"/>
<keyword evidence="4" id="KW-0687">Ribonucleoprotein</keyword>
<evidence type="ECO:0000313" key="4">
    <source>
        <dbReference type="EMBL" id="SCY06492.1"/>
    </source>
</evidence>
<reference evidence="4 5" key="1">
    <citation type="submission" date="2016-10" db="EMBL/GenBank/DDBJ databases">
        <authorList>
            <person name="Varghese N."/>
            <person name="Submissions S."/>
        </authorList>
    </citation>
    <scope>NUCLEOTIDE SEQUENCE [LARGE SCALE GENOMIC DNA]</scope>
    <source>
        <strain evidence="4 5">ATCC 33218</strain>
    </source>
</reference>
<protein>
    <submittedName>
        <fullName evidence="4">Ribosomal protein S18 acetylase RimI</fullName>
    </submittedName>
</protein>
<evidence type="ECO:0000313" key="5">
    <source>
        <dbReference type="Proteomes" id="UP000182998"/>
    </source>
</evidence>
<comment type="caution">
    <text evidence="4">The sequence shown here is derived from an EMBL/GenBank/DDBJ whole genome shotgun (WGS) entry which is preliminary data.</text>
</comment>
<dbReference type="PROSITE" id="PS51186">
    <property type="entry name" value="GNAT"/>
    <property type="match status" value="2"/>
</dbReference>
<dbReference type="PANTHER" id="PTHR43877">
    <property type="entry name" value="AMINOALKYLPHOSPHONATE N-ACETYLTRANSFERASE-RELATED-RELATED"/>
    <property type="match status" value="1"/>
</dbReference>
<organism evidence="4 5">
    <name type="scientific">Legionella micdadei</name>
    <name type="common">Tatlockia micdadei</name>
    <dbReference type="NCBI Taxonomy" id="451"/>
    <lineage>
        <taxon>Bacteria</taxon>
        <taxon>Pseudomonadati</taxon>
        <taxon>Pseudomonadota</taxon>
        <taxon>Gammaproteobacteria</taxon>
        <taxon>Legionellales</taxon>
        <taxon>Legionellaceae</taxon>
        <taxon>Legionella</taxon>
    </lineage>
</organism>
<keyword evidence="4" id="KW-0689">Ribosomal protein</keyword>
<evidence type="ECO:0000259" key="3">
    <source>
        <dbReference type="PROSITE" id="PS51186"/>
    </source>
</evidence>
<dbReference type="Gene3D" id="3.40.630.30">
    <property type="match status" value="2"/>
</dbReference>
<name>A0A1G5CVQ4_LEGMI</name>
<dbReference type="InterPro" id="IPR050832">
    <property type="entry name" value="Bact_Acetyltransf"/>
</dbReference>
<dbReference type="SUPFAM" id="SSF55729">
    <property type="entry name" value="Acyl-CoA N-acyltransferases (Nat)"/>
    <property type="match status" value="2"/>
</dbReference>
<dbReference type="GO" id="GO:0005840">
    <property type="term" value="C:ribosome"/>
    <property type="evidence" value="ECO:0007669"/>
    <property type="project" value="UniProtKB-KW"/>
</dbReference>
<feature type="domain" description="N-acetyltransferase" evidence="3">
    <location>
        <begin position="16"/>
        <end position="156"/>
    </location>
</feature>
<evidence type="ECO:0000256" key="2">
    <source>
        <dbReference type="ARBA" id="ARBA00023315"/>
    </source>
</evidence>
<dbReference type="Proteomes" id="UP000182998">
    <property type="component" value="Unassembled WGS sequence"/>
</dbReference>
<dbReference type="InterPro" id="IPR016181">
    <property type="entry name" value="Acyl_CoA_acyltransferase"/>
</dbReference>
<dbReference type="EMBL" id="FMVN01000003">
    <property type="protein sequence ID" value="SCY06492.1"/>
    <property type="molecule type" value="Genomic_DNA"/>
</dbReference>
<sequence>MLYFDKKIMFIYNNQLNQEQLHAVNQLASLCREVDRSIPPLYPHILEQKRLNDSNVLYFQDGTLLGFLSVYFFYADACEVSVLVEPSHRRQGIAKQLLQTVMPLLIAKQMNTLIFSTPEAVNDGWLSELGFKYHHSEYQMQRQSYEPILITKQTLIVRKATEKDIPALCHIDEHCFPEEDEDMPARFNILLNENNYTILLASHQGKGVAKAHIRWQADGSAILSDIAVLPNHQRQGLGSELLSYCINHALSLGTTKLILDVETTNENALNLYTRHGFKTINATDFWSIPTENMRTFLGVSKRINK</sequence>
<dbReference type="Pfam" id="PF00583">
    <property type="entry name" value="Acetyltransf_1"/>
    <property type="match status" value="2"/>
</dbReference>
<keyword evidence="1" id="KW-0808">Transferase</keyword>
<dbReference type="InterPro" id="IPR000182">
    <property type="entry name" value="GNAT_dom"/>
</dbReference>
<keyword evidence="5" id="KW-1185">Reference proteome</keyword>
<evidence type="ECO:0000256" key="1">
    <source>
        <dbReference type="ARBA" id="ARBA00022679"/>
    </source>
</evidence>
<keyword evidence="2" id="KW-0012">Acyltransferase</keyword>